<evidence type="ECO:0000313" key="2">
    <source>
        <dbReference type="EMBL" id="KFD47222.1"/>
    </source>
</evidence>
<dbReference type="SMART" id="SM00428">
    <property type="entry name" value="H3"/>
    <property type="match status" value="1"/>
</dbReference>
<gene>
    <name evidence="2" type="ORF">M513_11929</name>
</gene>
<dbReference type="PANTHER" id="PTHR11426">
    <property type="entry name" value="HISTONE H3"/>
    <property type="match status" value="1"/>
</dbReference>
<dbReference type="PRINTS" id="PR00622">
    <property type="entry name" value="HISTONEH3"/>
</dbReference>
<dbReference type="GO" id="GO:0003677">
    <property type="term" value="F:DNA binding"/>
    <property type="evidence" value="ECO:0007669"/>
    <property type="project" value="InterPro"/>
</dbReference>
<proteinExistence type="inferred from homology"/>
<dbReference type="Gene3D" id="1.10.20.10">
    <property type="entry name" value="Histone, subunit A"/>
    <property type="match status" value="2"/>
</dbReference>
<accession>A0A085LQH6</accession>
<evidence type="ECO:0000256" key="1">
    <source>
        <dbReference type="ARBA" id="ARBA00010343"/>
    </source>
</evidence>
<dbReference type="GO" id="GO:0046982">
    <property type="term" value="F:protein heterodimerization activity"/>
    <property type="evidence" value="ECO:0007669"/>
    <property type="project" value="InterPro"/>
</dbReference>
<protein>
    <recommendedName>
        <fullName evidence="4">Histone H2A/H2B/H3 domain-containing protein</fullName>
    </recommendedName>
</protein>
<dbReference type="AlphaFoldDB" id="A0A085LQH6"/>
<dbReference type="InterPro" id="IPR009072">
    <property type="entry name" value="Histone-fold"/>
</dbReference>
<dbReference type="Proteomes" id="UP000030764">
    <property type="component" value="Unassembled WGS sequence"/>
</dbReference>
<comment type="similarity">
    <text evidence="1">Belongs to the histone H3 family.</text>
</comment>
<sequence length="202" mass="22633">MECLRHMPLPSRQPCFRNSRANAKSALRYFPSVLRLLAERLGVSFLVFFAVVLTARTNQTARKSGAVKAPPKQLATKASQKLLPAIGPLKKAYRYRPGTVALRENRRYQKKRRIVDTEASLRATWTGYSPRCQDRSPFSNVSRIGFARGYRSRHDTNLCAVHACRVTITAKDIQLAWRIRGERPPMPLTATSLCGGGCISST</sequence>
<reference evidence="2 3" key="1">
    <citation type="journal article" date="2014" name="Nat. Genet.">
        <title>Genome and transcriptome of the porcine whipworm Trichuris suis.</title>
        <authorList>
            <person name="Jex A.R."/>
            <person name="Nejsum P."/>
            <person name="Schwarz E.M."/>
            <person name="Hu L."/>
            <person name="Young N.D."/>
            <person name="Hall R.S."/>
            <person name="Korhonen P.K."/>
            <person name="Liao S."/>
            <person name="Thamsborg S."/>
            <person name="Xia J."/>
            <person name="Xu P."/>
            <person name="Wang S."/>
            <person name="Scheerlinck J.P."/>
            <person name="Hofmann A."/>
            <person name="Sternberg P.W."/>
            <person name="Wang J."/>
            <person name="Gasser R.B."/>
        </authorList>
    </citation>
    <scope>NUCLEOTIDE SEQUENCE [LARGE SCALE GENOMIC DNA]</scope>
    <source>
        <strain evidence="2">DCEP-RM93M</strain>
    </source>
</reference>
<dbReference type="GO" id="GO:0030527">
    <property type="term" value="F:structural constituent of chromatin"/>
    <property type="evidence" value="ECO:0007669"/>
    <property type="project" value="InterPro"/>
</dbReference>
<organism evidence="2 3">
    <name type="scientific">Trichuris suis</name>
    <name type="common">pig whipworm</name>
    <dbReference type="NCBI Taxonomy" id="68888"/>
    <lineage>
        <taxon>Eukaryota</taxon>
        <taxon>Metazoa</taxon>
        <taxon>Ecdysozoa</taxon>
        <taxon>Nematoda</taxon>
        <taxon>Enoplea</taxon>
        <taxon>Dorylaimia</taxon>
        <taxon>Trichinellida</taxon>
        <taxon>Trichuridae</taxon>
        <taxon>Trichuris</taxon>
    </lineage>
</organism>
<dbReference type="EMBL" id="KL363336">
    <property type="protein sequence ID" value="KFD47222.1"/>
    <property type="molecule type" value="Genomic_DNA"/>
</dbReference>
<evidence type="ECO:0000313" key="3">
    <source>
        <dbReference type="Proteomes" id="UP000030764"/>
    </source>
</evidence>
<dbReference type="SUPFAM" id="SSF47113">
    <property type="entry name" value="Histone-fold"/>
    <property type="match status" value="1"/>
</dbReference>
<name>A0A085LQH6_9BILA</name>
<dbReference type="GO" id="GO:0000786">
    <property type="term" value="C:nucleosome"/>
    <property type="evidence" value="ECO:0007669"/>
    <property type="project" value="InterPro"/>
</dbReference>
<keyword evidence="3" id="KW-1185">Reference proteome</keyword>
<dbReference type="InterPro" id="IPR000164">
    <property type="entry name" value="Histone_H3/CENP-A"/>
</dbReference>
<evidence type="ECO:0008006" key="4">
    <source>
        <dbReference type="Google" id="ProtNLM"/>
    </source>
</evidence>